<evidence type="ECO:0000313" key="2">
    <source>
        <dbReference type="EMBL" id="MDZ5606816.1"/>
    </source>
</evidence>
<dbReference type="RefSeq" id="WP_017151422.1">
    <property type="nucleotide sequence ID" value="NZ_JAIKLI010000190.1"/>
</dbReference>
<sequence length="198" mass="23597">MSYIISLQGPMASGKTTLARRLEECGLPILYEKPYEIVEKRKKLNLDIYTKEGFITNQKMFIEAKIKEFQNARGSTLIFDRGPEDIEFYSLHFPKLIGMDWDIENELKDELYQLRKCRSNAIFYLDVSKKKLQERKENDTLRRRSTFEGQLELINTEKQWYKQFPVTYVNTDEATVGETELYFMKWLNEKKYEGNVLK</sequence>
<dbReference type="InterPro" id="IPR038727">
    <property type="entry name" value="NadR/Ttd14_AAA_dom"/>
</dbReference>
<dbReference type="SUPFAM" id="SSF52540">
    <property type="entry name" value="P-loop containing nucleoside triphosphate hydrolases"/>
    <property type="match status" value="1"/>
</dbReference>
<proteinExistence type="predicted"/>
<gene>
    <name evidence="2" type="ORF">U2I54_06805</name>
</gene>
<comment type="caution">
    <text evidence="2">The sequence shown here is derived from an EMBL/GenBank/DDBJ whole genome shotgun (WGS) entry which is preliminary data.</text>
</comment>
<reference evidence="3" key="1">
    <citation type="submission" date="2023-11" db="EMBL/GenBank/DDBJ databases">
        <title>Genome Sequence of Bacillus pseudomycoides stain BUPM19.</title>
        <authorList>
            <person name="Farhat A."/>
        </authorList>
    </citation>
    <scope>NUCLEOTIDE SEQUENCE [LARGE SCALE GENOMIC DNA]</scope>
    <source>
        <strain evidence="3">BUPM19</strain>
    </source>
</reference>
<dbReference type="Pfam" id="PF13521">
    <property type="entry name" value="AAA_28"/>
    <property type="match status" value="1"/>
</dbReference>
<protein>
    <submittedName>
        <fullName evidence="2">AAA family ATPase</fullName>
    </submittedName>
</protein>
<dbReference type="InterPro" id="IPR027417">
    <property type="entry name" value="P-loop_NTPase"/>
</dbReference>
<evidence type="ECO:0000313" key="3">
    <source>
        <dbReference type="Proteomes" id="UP001291930"/>
    </source>
</evidence>
<keyword evidence="3" id="KW-1185">Reference proteome</keyword>
<accession>A0ABU5JTV6</accession>
<feature type="domain" description="NadR/Ttd14 AAA" evidence="1">
    <location>
        <begin position="5"/>
        <end position="173"/>
    </location>
</feature>
<dbReference type="Gene3D" id="3.40.50.300">
    <property type="entry name" value="P-loop containing nucleotide triphosphate hydrolases"/>
    <property type="match status" value="1"/>
</dbReference>
<dbReference type="EMBL" id="JAXOVW010000009">
    <property type="protein sequence ID" value="MDZ5606816.1"/>
    <property type="molecule type" value="Genomic_DNA"/>
</dbReference>
<organism evidence="2 3">
    <name type="scientific">Bacillus bingmayongensis</name>
    <dbReference type="NCBI Taxonomy" id="1150157"/>
    <lineage>
        <taxon>Bacteria</taxon>
        <taxon>Bacillati</taxon>
        <taxon>Bacillota</taxon>
        <taxon>Bacilli</taxon>
        <taxon>Bacillales</taxon>
        <taxon>Bacillaceae</taxon>
        <taxon>Bacillus</taxon>
    </lineage>
</organism>
<evidence type="ECO:0000259" key="1">
    <source>
        <dbReference type="Pfam" id="PF13521"/>
    </source>
</evidence>
<name>A0ABU5JTV6_9BACI</name>
<dbReference type="Proteomes" id="UP001291930">
    <property type="component" value="Unassembled WGS sequence"/>
</dbReference>